<accession>A0A6V8KZZ6</accession>
<dbReference type="RefSeq" id="WP_173077945.1">
    <property type="nucleotide sequence ID" value="NZ_BAABJB010000003.1"/>
</dbReference>
<evidence type="ECO:0000313" key="3">
    <source>
        <dbReference type="Proteomes" id="UP000482960"/>
    </source>
</evidence>
<feature type="domain" description="Putative restriction endonuclease" evidence="1">
    <location>
        <begin position="15"/>
        <end position="148"/>
    </location>
</feature>
<evidence type="ECO:0000259" key="1">
    <source>
        <dbReference type="Pfam" id="PF05685"/>
    </source>
</evidence>
<proteinExistence type="predicted"/>
<dbReference type="InterPro" id="IPR008538">
    <property type="entry name" value="Uma2"/>
</dbReference>
<evidence type="ECO:0000313" key="2">
    <source>
        <dbReference type="EMBL" id="GFJ90662.1"/>
    </source>
</evidence>
<dbReference type="InterPro" id="IPR012296">
    <property type="entry name" value="Nuclease_put_TT1808"/>
</dbReference>
<reference evidence="2 3" key="1">
    <citation type="submission" date="2020-03" db="EMBL/GenBank/DDBJ databases">
        <title>Whole genome shotgun sequence of Phytohabitans rumicis NBRC 108638.</title>
        <authorList>
            <person name="Komaki H."/>
            <person name="Tamura T."/>
        </authorList>
    </citation>
    <scope>NUCLEOTIDE SEQUENCE [LARGE SCALE GENOMIC DNA]</scope>
    <source>
        <strain evidence="2 3">NBRC 108638</strain>
    </source>
</reference>
<sequence length="175" mass="19750">MQVIELPVTVEWTPEMLERLPRDYRYQVSEGNLIVSAAAMRPWHGDAQFRITHLLRSTGLEAYPECGVVIGRGEIYDCDVGVFRDRPAGNVAYHPAREFELVIEVVSPDSRRADRVVKPQQYAAGGIPEFWRVEETDDGEAIVHQHRLVRESGAGRYVETRVVMLSTLEKEAGAS</sequence>
<organism evidence="2 3">
    <name type="scientific">Phytohabitans rumicis</name>
    <dbReference type="NCBI Taxonomy" id="1076125"/>
    <lineage>
        <taxon>Bacteria</taxon>
        <taxon>Bacillati</taxon>
        <taxon>Actinomycetota</taxon>
        <taxon>Actinomycetes</taxon>
        <taxon>Micromonosporales</taxon>
        <taxon>Micromonosporaceae</taxon>
    </lineage>
</organism>
<keyword evidence="3" id="KW-1185">Reference proteome</keyword>
<dbReference type="EMBL" id="BLPG01000001">
    <property type="protein sequence ID" value="GFJ90662.1"/>
    <property type="molecule type" value="Genomic_DNA"/>
</dbReference>
<dbReference type="Proteomes" id="UP000482960">
    <property type="component" value="Unassembled WGS sequence"/>
</dbReference>
<dbReference type="InterPro" id="IPR011335">
    <property type="entry name" value="Restrct_endonuc-II-like"/>
</dbReference>
<dbReference type="SUPFAM" id="SSF52980">
    <property type="entry name" value="Restriction endonuclease-like"/>
    <property type="match status" value="1"/>
</dbReference>
<dbReference type="CDD" id="cd06260">
    <property type="entry name" value="DUF820-like"/>
    <property type="match status" value="1"/>
</dbReference>
<dbReference type="Gene3D" id="3.90.1570.10">
    <property type="entry name" value="tt1808, chain A"/>
    <property type="match status" value="1"/>
</dbReference>
<name>A0A6V8KZZ6_9ACTN</name>
<protein>
    <recommendedName>
        <fullName evidence="1">Putative restriction endonuclease domain-containing protein</fullName>
    </recommendedName>
</protein>
<reference evidence="2 3" key="2">
    <citation type="submission" date="2020-03" db="EMBL/GenBank/DDBJ databases">
        <authorList>
            <person name="Ichikawa N."/>
            <person name="Kimura A."/>
            <person name="Kitahashi Y."/>
            <person name="Uohara A."/>
        </authorList>
    </citation>
    <scope>NUCLEOTIDE SEQUENCE [LARGE SCALE GENOMIC DNA]</scope>
    <source>
        <strain evidence="2 3">NBRC 108638</strain>
    </source>
</reference>
<gene>
    <name evidence="2" type="ORF">Prum_043040</name>
</gene>
<dbReference type="AlphaFoldDB" id="A0A6V8KZZ6"/>
<comment type="caution">
    <text evidence="2">The sequence shown here is derived from an EMBL/GenBank/DDBJ whole genome shotgun (WGS) entry which is preliminary data.</text>
</comment>
<dbReference type="Pfam" id="PF05685">
    <property type="entry name" value="Uma2"/>
    <property type="match status" value="1"/>
</dbReference>